<organism evidence="3 4">
    <name type="scientific">Labrys wisconsinensis</name>
    <dbReference type="NCBI Taxonomy" id="425677"/>
    <lineage>
        <taxon>Bacteria</taxon>
        <taxon>Pseudomonadati</taxon>
        <taxon>Pseudomonadota</taxon>
        <taxon>Alphaproteobacteria</taxon>
        <taxon>Hyphomicrobiales</taxon>
        <taxon>Xanthobacteraceae</taxon>
        <taxon>Labrys</taxon>
    </lineage>
</organism>
<dbReference type="InterPro" id="IPR052039">
    <property type="entry name" value="Caspase-related_regulators"/>
</dbReference>
<comment type="similarity">
    <text evidence="1">Belongs to the peptidase C14A family.</text>
</comment>
<evidence type="ECO:0000259" key="2">
    <source>
        <dbReference type="PROSITE" id="PS50208"/>
    </source>
</evidence>
<dbReference type="InterPro" id="IPR015917">
    <property type="entry name" value="Pept_C14A"/>
</dbReference>
<proteinExistence type="inferred from homology"/>
<dbReference type="RefSeq" id="WP_307276116.1">
    <property type="nucleotide sequence ID" value="NZ_JAUSVX010000008.1"/>
</dbReference>
<dbReference type="PANTHER" id="PTHR22576:SF37">
    <property type="entry name" value="MUCOSA-ASSOCIATED LYMPHOID TISSUE LYMPHOMA TRANSLOCATION PROTEIN 1"/>
    <property type="match status" value="1"/>
</dbReference>
<dbReference type="Gene3D" id="3.40.50.1460">
    <property type="match status" value="1"/>
</dbReference>
<evidence type="ECO:0000313" key="3">
    <source>
        <dbReference type="EMBL" id="MDQ0471275.1"/>
    </source>
</evidence>
<dbReference type="SMART" id="SM00115">
    <property type="entry name" value="CASc"/>
    <property type="match status" value="1"/>
</dbReference>
<dbReference type="InterPro" id="IPR011600">
    <property type="entry name" value="Pept_C14_caspase"/>
</dbReference>
<dbReference type="InterPro" id="IPR001309">
    <property type="entry name" value="Pept_C14_p20"/>
</dbReference>
<reference evidence="3 4" key="1">
    <citation type="submission" date="2023-07" db="EMBL/GenBank/DDBJ databases">
        <title>Genomic Encyclopedia of Type Strains, Phase IV (KMG-IV): sequencing the most valuable type-strain genomes for metagenomic binning, comparative biology and taxonomic classification.</title>
        <authorList>
            <person name="Goeker M."/>
        </authorList>
    </citation>
    <scope>NUCLEOTIDE SEQUENCE [LARGE SCALE GENOMIC DNA]</scope>
    <source>
        <strain evidence="3 4">DSM 19619</strain>
    </source>
</reference>
<dbReference type="Pfam" id="PF00656">
    <property type="entry name" value="Peptidase_C14"/>
    <property type="match status" value="1"/>
</dbReference>
<gene>
    <name evidence="3" type="ORF">QO011_004298</name>
</gene>
<comment type="caution">
    <text evidence="3">The sequence shown here is derived from an EMBL/GenBank/DDBJ whole genome shotgun (WGS) entry which is preliminary data.</text>
</comment>
<evidence type="ECO:0000256" key="1">
    <source>
        <dbReference type="ARBA" id="ARBA00010134"/>
    </source>
</evidence>
<protein>
    <submittedName>
        <fullName evidence="3">Caspase-like protein</fullName>
    </submittedName>
</protein>
<dbReference type="InterPro" id="IPR029030">
    <property type="entry name" value="Caspase-like_dom_sf"/>
</dbReference>
<dbReference type="Proteomes" id="UP001242480">
    <property type="component" value="Unassembled WGS sequence"/>
</dbReference>
<keyword evidence="4" id="KW-1185">Reference proteome</keyword>
<feature type="domain" description="Caspase family p20" evidence="2">
    <location>
        <begin position="21"/>
        <end position="150"/>
    </location>
</feature>
<dbReference type="PROSITE" id="PS50208">
    <property type="entry name" value="CASPASE_P20"/>
    <property type="match status" value="1"/>
</dbReference>
<dbReference type="EMBL" id="JAUSVX010000008">
    <property type="protein sequence ID" value="MDQ0471275.1"/>
    <property type="molecule type" value="Genomic_DNA"/>
</dbReference>
<dbReference type="PANTHER" id="PTHR22576">
    <property type="entry name" value="MUCOSA ASSOCIATED LYMPHOID TISSUE LYMPHOMA TRANSLOCATION PROTEIN 1/PARACASPASE"/>
    <property type="match status" value="1"/>
</dbReference>
<evidence type="ECO:0000313" key="4">
    <source>
        <dbReference type="Proteomes" id="UP001242480"/>
    </source>
</evidence>
<accession>A0ABU0JAI1</accession>
<sequence>MLRLVLALILFAALGGAARAERRVALVIGNAAYTDVPALRNSRNDAEDVARALAQLGFDVTSGLDLDGAAFTRTVAAFSRKLDGADVALFYYSGHGVQVNDQNYLIPVDAHVEDEFGLKREGVALADILGEMEGRAKLNLVFLDACRDNPLAERLRRQALAANRSGAIGRGLARIDVAAQDMLLVYATGPGKVASDGTGRNSPFTTAFLQHVAEPGVEIESLMKRVTAGVRLATGGTQEPERLSRLSAEFYFAKAEPAAPAMAPAVPAPAAAEEAAKAFEAAKAIGTVAAFDAFLKSFPTGVYADLARVMKADLAKAPAARVGAVESVPPQATQPAKPALAVPDAAPVIRRPPLKRPPRLVQERPVRLQPAPPRHRVQQAPRSGGTNCFRFNGALTCN</sequence>
<dbReference type="SUPFAM" id="SSF52129">
    <property type="entry name" value="Caspase-like"/>
    <property type="match status" value="1"/>
</dbReference>
<name>A0ABU0JAI1_9HYPH</name>